<dbReference type="FunFam" id="1.20.1160.11:FF:000001">
    <property type="entry name" value="Paired amphipathic helix protein Sin3"/>
    <property type="match status" value="1"/>
</dbReference>
<dbReference type="InterPro" id="IPR003822">
    <property type="entry name" value="PAH"/>
</dbReference>
<dbReference type="GO" id="GO:0003714">
    <property type="term" value="F:transcription corepressor activity"/>
    <property type="evidence" value="ECO:0007669"/>
    <property type="project" value="InterPro"/>
</dbReference>
<dbReference type="GO" id="GO:0000122">
    <property type="term" value="P:negative regulation of transcription by RNA polymerase II"/>
    <property type="evidence" value="ECO:0007669"/>
    <property type="project" value="TreeGrafter"/>
</dbReference>
<feature type="compositionally biased region" description="Polar residues" evidence="6">
    <location>
        <begin position="1154"/>
        <end position="1166"/>
    </location>
</feature>
<feature type="region of interest" description="Disordered" evidence="6">
    <location>
        <begin position="323"/>
        <end position="347"/>
    </location>
</feature>
<evidence type="ECO:0000256" key="2">
    <source>
        <dbReference type="ARBA" id="ARBA00022491"/>
    </source>
</evidence>
<feature type="compositionally biased region" description="Low complexity" evidence="6">
    <location>
        <begin position="170"/>
        <end position="179"/>
    </location>
</feature>
<feature type="compositionally biased region" description="Low complexity" evidence="6">
    <location>
        <begin position="44"/>
        <end position="62"/>
    </location>
</feature>
<sequence>MTLLSEASAQSKGFNSFGHPGPGNFFASVQSGHNLPTLTALAQGPQGQVQNQRPQSQQQDPGATTHHQTAQIPGYSLPGITQHQLHAHPGIEAERDREIRESREMEELARGSEQREREMRERQHREQNPSHENHAAPIHLHQPVAVAPSARAIHGPNGLLNNAGSGGGPSTAPASMSAGQSLFPGGAPHAPEQAARLQQQQQQGQQAQANHLVSFPQAGPGQQQSTAMNQAQQPILNDALSYLDQVKFQFADHPDVYNRFLDIMKDFKSGAIDTPGVIERVSHLFAGNPGLIQGFNTFLPPGYKIECGAGDDPNAIRVTTPMGTTVSTMPPARPLSNPRSHGINGAPASATERQFYDASGRLGWGHQQQAGVQQEGPFSPEAARTAPQGGAYTAQVPAPHSISPEAHREQHSLHSLVHQSEQRANAHLASSTTNIAAAGSAQNKTLTTSPGELPNVLSAHALNGSGPVLLQGAANGTGEKSRGPVEFNHAISYVNKIKNRFASQPDIYKQFLEILQTYQRESKPIHDVYAQVTHLFEGAPDLLEDFKQFLPESAAQTKPAATRPVNEEAFPMSSTRTEPGYAAAAAVHAHQQQTPRTDQPRLPPMGNFAPTPSANRDNKRKRSDRQGTVASGPSGPEPVNLAARGAFAPTNNGNKRLRQSYRQPTVEASVLQPSIIPAMPRPMAPSMATGLTPEVLAFFEKVKKHVGSKTHYTELLQLVALYTSDLIDEGLLLHRAAAFIGNNDELMKTLREALRYPGEEEVANNPPTNVHGRVNLANCRSYGPSYRFLPNHEKTNKCSGRDSICNEVLNDDWVSHPTWESEDSGFVAHRKNVHEEGLHRIEEERHDYDYHLEICGRTIQLLEPIASILHQATPEARDQYKLDPKLGGQSVFIYRRLINKVYGRDKGMQVVERMFLKPYDVIPTLLARLKSKQAEWKAAQAQWQKVWRTQTNQMFFKSLDAQGTTSRISDKRQFWPKQLVNEIQVRYEEHKRCRELGKTNIPDYQFIYSFEDRNVLRDATLLILTYAEANSLPDHPRLLGFMKEFVTLFFDLDANFFQDRTRQGQDVAMEDAEEGSPTPEEGVSPFSRGAGKKANLLRGVLERGRAGHESVASDSRGTTPDNASAADEAMQEADQSSNETDGANPPSDKWFNHPTDNSLGNGQNISPYDPFPRTSYHMYANQQLYCFVRLLGVLCERLAKIKAAEDEVHKSVRRAKAPKAAQELGWIDKYPDDFFRDTSPTANYYQQMLEMFESQIKGVLEMSTVEDALRRYYLQEGWQLYSLDKLLNALTRFAGGIFSPDGREKTSEIYHLFKKDRARGDHTTFDEEVYYRNQVDKQIKDGEMFRITYDTVDKTVKFRLCKKGDPTYDLTNLSKLDRWRMYVTSWENIDVTEGINFANLSIPYLRRSARSDPKPDISHQYEGLRFRVSQDDYHVKFERSGYEYGVMRRNEAEDRASDGQARDNIAFEKMVANSQWMAGMNKEDVEQLKSAFMTTFST</sequence>
<dbReference type="FunFam" id="1.20.1160.11:FF:000003">
    <property type="entry name" value="Paired amphipathic helix SIN3-like protein"/>
    <property type="match status" value="1"/>
</dbReference>
<dbReference type="Pfam" id="PF08295">
    <property type="entry name" value="Sin3_corepress"/>
    <property type="match status" value="1"/>
</dbReference>
<feature type="compositionally biased region" description="Polar residues" evidence="6">
    <location>
        <begin position="1112"/>
        <end position="1122"/>
    </location>
</feature>
<dbReference type="Proteomes" id="UP000799640">
    <property type="component" value="Unassembled WGS sequence"/>
</dbReference>
<evidence type="ECO:0000259" key="7">
    <source>
        <dbReference type="SMART" id="SM00761"/>
    </source>
</evidence>
<evidence type="ECO:0000313" key="9">
    <source>
        <dbReference type="Proteomes" id="UP000799640"/>
    </source>
</evidence>
<keyword evidence="9" id="KW-1185">Reference proteome</keyword>
<evidence type="ECO:0000256" key="3">
    <source>
        <dbReference type="ARBA" id="ARBA00022737"/>
    </source>
</evidence>
<feature type="region of interest" description="Disordered" evidence="6">
    <location>
        <begin position="366"/>
        <end position="398"/>
    </location>
</feature>
<feature type="compositionally biased region" description="Low complexity" evidence="6">
    <location>
        <begin position="193"/>
        <end position="209"/>
    </location>
</feature>
<accession>A0A6G1HWK6</accession>
<evidence type="ECO:0000256" key="5">
    <source>
        <dbReference type="PROSITE-ProRule" id="PRU00810"/>
    </source>
</evidence>
<feature type="region of interest" description="Disordered" evidence="6">
    <location>
        <begin position="88"/>
        <end position="134"/>
    </location>
</feature>
<keyword evidence="2" id="KW-0678">Repressor</keyword>
<organism evidence="8 9">
    <name type="scientific">Trichodelitschia bisporula</name>
    <dbReference type="NCBI Taxonomy" id="703511"/>
    <lineage>
        <taxon>Eukaryota</taxon>
        <taxon>Fungi</taxon>
        <taxon>Dikarya</taxon>
        <taxon>Ascomycota</taxon>
        <taxon>Pezizomycotina</taxon>
        <taxon>Dothideomycetes</taxon>
        <taxon>Dothideomycetes incertae sedis</taxon>
        <taxon>Phaeotrichales</taxon>
        <taxon>Phaeotrichaceae</taxon>
        <taxon>Trichodelitschia</taxon>
    </lineage>
</organism>
<gene>
    <name evidence="8" type="ORF">EJ06DRAFT_477465</name>
</gene>
<protein>
    <recommendedName>
        <fullName evidence="7">Histone deacetylase interacting domain-containing protein</fullName>
    </recommendedName>
</protein>
<name>A0A6G1HWK6_9PEZI</name>
<feature type="compositionally biased region" description="Low complexity" evidence="6">
    <location>
        <begin position="582"/>
        <end position="593"/>
    </location>
</feature>
<dbReference type="InterPro" id="IPR039774">
    <property type="entry name" value="Sin3-like"/>
</dbReference>
<dbReference type="InterPro" id="IPR036600">
    <property type="entry name" value="PAH_sf"/>
</dbReference>
<dbReference type="PROSITE" id="PS51477">
    <property type="entry name" value="PAH"/>
    <property type="match status" value="2"/>
</dbReference>
<feature type="region of interest" description="Disordered" evidence="6">
    <location>
        <begin position="152"/>
        <end position="209"/>
    </location>
</feature>
<feature type="region of interest" description="Disordered" evidence="6">
    <location>
        <begin position="44"/>
        <end position="76"/>
    </location>
</feature>
<proteinExistence type="predicted"/>
<evidence type="ECO:0000313" key="8">
    <source>
        <dbReference type="EMBL" id="KAF2400438.1"/>
    </source>
</evidence>
<dbReference type="EMBL" id="ML996695">
    <property type="protein sequence ID" value="KAF2400438.1"/>
    <property type="molecule type" value="Genomic_DNA"/>
</dbReference>
<dbReference type="Gene3D" id="1.20.1160.11">
    <property type="entry name" value="Paired amphipathic helix"/>
    <property type="match status" value="3"/>
</dbReference>
<dbReference type="GO" id="GO:0010628">
    <property type="term" value="P:positive regulation of gene expression"/>
    <property type="evidence" value="ECO:0007669"/>
    <property type="project" value="UniProtKB-ARBA"/>
</dbReference>
<feature type="region of interest" description="Disordered" evidence="6">
    <location>
        <begin position="554"/>
        <end position="640"/>
    </location>
</feature>
<evidence type="ECO:0000256" key="1">
    <source>
        <dbReference type="ARBA" id="ARBA00004123"/>
    </source>
</evidence>
<evidence type="ECO:0000256" key="4">
    <source>
        <dbReference type="ARBA" id="ARBA00023242"/>
    </source>
</evidence>
<dbReference type="OrthoDB" id="10265969at2759"/>
<dbReference type="SMART" id="SM00761">
    <property type="entry name" value="HDAC_interact"/>
    <property type="match status" value="1"/>
</dbReference>
<keyword evidence="4 5" id="KW-0539">Nucleus</keyword>
<dbReference type="GO" id="GO:0033698">
    <property type="term" value="C:Rpd3L complex"/>
    <property type="evidence" value="ECO:0007669"/>
    <property type="project" value="UniProtKB-ARBA"/>
</dbReference>
<dbReference type="InterPro" id="IPR031693">
    <property type="entry name" value="Sin3_C"/>
</dbReference>
<evidence type="ECO:0000256" key="6">
    <source>
        <dbReference type="SAM" id="MobiDB-lite"/>
    </source>
</evidence>
<feature type="region of interest" description="Disordered" evidence="6">
    <location>
        <begin position="1063"/>
        <end position="1090"/>
    </location>
</feature>
<dbReference type="InterPro" id="IPR013194">
    <property type="entry name" value="HDAC_interact_dom"/>
</dbReference>
<keyword evidence="3" id="KW-0677">Repeat</keyword>
<reference evidence="8" key="1">
    <citation type="journal article" date="2020" name="Stud. Mycol.">
        <title>101 Dothideomycetes genomes: a test case for predicting lifestyles and emergence of pathogens.</title>
        <authorList>
            <person name="Haridas S."/>
            <person name="Albert R."/>
            <person name="Binder M."/>
            <person name="Bloem J."/>
            <person name="Labutti K."/>
            <person name="Salamov A."/>
            <person name="Andreopoulos B."/>
            <person name="Baker S."/>
            <person name="Barry K."/>
            <person name="Bills G."/>
            <person name="Bluhm B."/>
            <person name="Cannon C."/>
            <person name="Castanera R."/>
            <person name="Culley D."/>
            <person name="Daum C."/>
            <person name="Ezra D."/>
            <person name="Gonzalez J."/>
            <person name="Henrissat B."/>
            <person name="Kuo A."/>
            <person name="Liang C."/>
            <person name="Lipzen A."/>
            <person name="Lutzoni F."/>
            <person name="Magnuson J."/>
            <person name="Mondo S."/>
            <person name="Nolan M."/>
            <person name="Ohm R."/>
            <person name="Pangilinan J."/>
            <person name="Park H.-J."/>
            <person name="Ramirez L."/>
            <person name="Alfaro M."/>
            <person name="Sun H."/>
            <person name="Tritt A."/>
            <person name="Yoshinaga Y."/>
            <person name="Zwiers L.-H."/>
            <person name="Turgeon B."/>
            <person name="Goodwin S."/>
            <person name="Spatafora J."/>
            <person name="Crous P."/>
            <person name="Grigoriev I."/>
        </authorList>
    </citation>
    <scope>NUCLEOTIDE SEQUENCE</scope>
    <source>
        <strain evidence="8">CBS 262.69</strain>
    </source>
</reference>
<feature type="compositionally biased region" description="Basic and acidic residues" evidence="6">
    <location>
        <begin position="89"/>
        <end position="134"/>
    </location>
</feature>
<dbReference type="Pfam" id="PF16879">
    <property type="entry name" value="Sin3a_C"/>
    <property type="match status" value="1"/>
</dbReference>
<feature type="region of interest" description="Disordered" evidence="6">
    <location>
        <begin position="1105"/>
        <end position="1166"/>
    </location>
</feature>
<comment type="subcellular location">
    <subcellularLocation>
        <location evidence="1 5">Nucleus</location>
    </subcellularLocation>
</comment>
<feature type="domain" description="Histone deacetylase interacting" evidence="7">
    <location>
        <begin position="778"/>
        <end position="879"/>
    </location>
</feature>
<dbReference type="PANTHER" id="PTHR12346">
    <property type="entry name" value="SIN3B-RELATED"/>
    <property type="match status" value="1"/>
</dbReference>
<dbReference type="PANTHER" id="PTHR12346:SF0">
    <property type="entry name" value="SIN3A, ISOFORM G"/>
    <property type="match status" value="1"/>
</dbReference>
<dbReference type="SUPFAM" id="SSF47762">
    <property type="entry name" value="PAH2 domain"/>
    <property type="match status" value="3"/>
</dbReference>
<dbReference type="Pfam" id="PF02671">
    <property type="entry name" value="PAH"/>
    <property type="match status" value="2"/>
</dbReference>